<feature type="region of interest" description="Disordered" evidence="12">
    <location>
        <begin position="567"/>
        <end position="616"/>
    </location>
</feature>
<feature type="compositionally biased region" description="Polar residues" evidence="12">
    <location>
        <begin position="160"/>
        <end position="169"/>
    </location>
</feature>
<feature type="compositionally biased region" description="Low complexity" evidence="12">
    <location>
        <begin position="586"/>
        <end position="614"/>
    </location>
</feature>
<feature type="compositionally biased region" description="Polar residues" evidence="12">
    <location>
        <begin position="471"/>
        <end position="486"/>
    </location>
</feature>
<evidence type="ECO:0000256" key="5">
    <source>
        <dbReference type="ARBA" id="ARBA00022475"/>
    </source>
</evidence>
<keyword evidence="14" id="KW-1185">Reference proteome</keyword>
<dbReference type="InterPro" id="IPR003409">
    <property type="entry name" value="MORN"/>
</dbReference>
<dbReference type="InterPro" id="IPR017191">
    <property type="entry name" value="Junctophilin"/>
</dbReference>
<comment type="subcellular location">
    <subcellularLocation>
        <location evidence="3">Cell membrane</location>
    </subcellularLocation>
    <subcellularLocation>
        <location evidence="2">Endomembrane system</location>
        <topology evidence="2">Peripheral membrane protein</topology>
    </subcellularLocation>
    <subcellularLocation>
        <location evidence="1">Endoplasmic reticulum membrane</location>
        <topology evidence="1">Single-pass type IV membrane protein</topology>
    </subcellularLocation>
</comment>
<evidence type="ECO:0000256" key="4">
    <source>
        <dbReference type="ARBA" id="ARBA00008599"/>
    </source>
</evidence>
<keyword evidence="9 13" id="KW-1133">Transmembrane helix</keyword>
<feature type="coiled-coil region" evidence="11">
    <location>
        <begin position="827"/>
        <end position="854"/>
    </location>
</feature>
<dbReference type="PANTHER" id="PTHR23085:SF16">
    <property type="entry name" value="GH28348P"/>
    <property type="match status" value="1"/>
</dbReference>
<dbReference type="Pfam" id="PF02493">
    <property type="entry name" value="MORN"/>
    <property type="match status" value="7"/>
</dbReference>
<dbReference type="Gene3D" id="2.20.110.10">
    <property type="entry name" value="Histone H3 K4-specific methyltransferase SET7/9 N-terminal domain"/>
    <property type="match status" value="3"/>
</dbReference>
<dbReference type="GO" id="GO:0030314">
    <property type="term" value="C:junctional membrane complex"/>
    <property type="evidence" value="ECO:0007669"/>
    <property type="project" value="InterPro"/>
</dbReference>
<dbReference type="GO" id="GO:0005886">
    <property type="term" value="C:plasma membrane"/>
    <property type="evidence" value="ECO:0007669"/>
    <property type="project" value="UniProtKB-SubCell"/>
</dbReference>
<comment type="similarity">
    <text evidence="4">Belongs to the junctophilin family.</text>
</comment>
<evidence type="ECO:0000256" key="9">
    <source>
        <dbReference type="ARBA" id="ARBA00022989"/>
    </source>
</evidence>
<evidence type="ECO:0000313" key="14">
    <source>
        <dbReference type="Proteomes" id="UP000035681"/>
    </source>
</evidence>
<feature type="compositionally biased region" description="Low complexity" evidence="12">
    <location>
        <begin position="658"/>
        <end position="698"/>
    </location>
</feature>
<feature type="compositionally biased region" description="Acidic residues" evidence="12">
    <location>
        <begin position="173"/>
        <end position="185"/>
    </location>
</feature>
<feature type="region of interest" description="Disordered" evidence="12">
    <location>
        <begin position="160"/>
        <end position="185"/>
    </location>
</feature>
<feature type="transmembrane region" description="Helical" evidence="13">
    <location>
        <begin position="871"/>
        <end position="889"/>
    </location>
</feature>
<keyword evidence="11" id="KW-0175">Coiled coil</keyword>
<dbReference type="SMART" id="SM00698">
    <property type="entry name" value="MORN"/>
    <property type="match status" value="6"/>
</dbReference>
<evidence type="ECO:0000256" key="6">
    <source>
        <dbReference type="ARBA" id="ARBA00022692"/>
    </source>
</evidence>
<evidence type="ECO:0000256" key="13">
    <source>
        <dbReference type="SAM" id="Phobius"/>
    </source>
</evidence>
<evidence type="ECO:0000256" key="7">
    <source>
        <dbReference type="ARBA" id="ARBA00022737"/>
    </source>
</evidence>
<organism evidence="15">
    <name type="scientific">Strongyloides stercoralis</name>
    <name type="common">Threadworm</name>
    <dbReference type="NCBI Taxonomy" id="6248"/>
    <lineage>
        <taxon>Eukaryota</taxon>
        <taxon>Metazoa</taxon>
        <taxon>Ecdysozoa</taxon>
        <taxon>Nematoda</taxon>
        <taxon>Chromadorea</taxon>
        <taxon>Rhabditida</taxon>
        <taxon>Tylenchina</taxon>
        <taxon>Panagrolaimomorpha</taxon>
        <taxon>Strongyloidoidea</taxon>
        <taxon>Strongyloididae</taxon>
        <taxon>Strongyloides</taxon>
    </lineage>
</organism>
<dbReference type="FunFam" id="2.20.110.10:FF:000001">
    <property type="entry name" value="Junctophilin"/>
    <property type="match status" value="1"/>
</dbReference>
<keyword evidence="7" id="KW-0677">Repeat</keyword>
<keyword evidence="6 13" id="KW-0812">Transmembrane</keyword>
<keyword evidence="10 13" id="KW-0472">Membrane</keyword>
<feature type="region of interest" description="Disordered" evidence="12">
    <location>
        <begin position="781"/>
        <end position="812"/>
    </location>
</feature>
<dbReference type="FunFam" id="2.20.110.10:FF:000013">
    <property type="entry name" value="Putative Junctophilin-1"/>
    <property type="match status" value="1"/>
</dbReference>
<evidence type="ECO:0000256" key="12">
    <source>
        <dbReference type="SAM" id="MobiDB-lite"/>
    </source>
</evidence>
<feature type="region of interest" description="Disordered" evidence="12">
    <location>
        <begin position="471"/>
        <end position="512"/>
    </location>
</feature>
<evidence type="ECO:0000313" key="15">
    <source>
        <dbReference type="WBParaSite" id="SSTP_0000191600.1"/>
    </source>
</evidence>
<protein>
    <submittedName>
        <fullName evidence="15 16">Junctophilin</fullName>
    </submittedName>
</protein>
<evidence type="ECO:0000256" key="3">
    <source>
        <dbReference type="ARBA" id="ARBA00004236"/>
    </source>
</evidence>
<dbReference type="WBParaSite" id="TCONS_00006343.p1">
    <property type="protein sequence ID" value="TCONS_00006343.p1"/>
    <property type="gene ID" value="XLOC_004498"/>
</dbReference>
<proteinExistence type="inferred from homology"/>
<feature type="compositionally biased region" description="Polar residues" evidence="12">
    <location>
        <begin position="496"/>
        <end position="507"/>
    </location>
</feature>
<evidence type="ECO:0000256" key="8">
    <source>
        <dbReference type="ARBA" id="ARBA00022824"/>
    </source>
</evidence>
<feature type="region of interest" description="Disordered" evidence="12">
    <location>
        <begin position="527"/>
        <end position="554"/>
    </location>
</feature>
<dbReference type="PANTHER" id="PTHR23085">
    <property type="entry name" value="GH28348P"/>
    <property type="match status" value="1"/>
</dbReference>
<dbReference type="GO" id="GO:0005789">
    <property type="term" value="C:endoplasmic reticulum membrane"/>
    <property type="evidence" value="ECO:0007669"/>
    <property type="project" value="UniProtKB-SubCell"/>
</dbReference>
<feature type="compositionally biased region" description="Polar residues" evidence="12">
    <location>
        <begin position="567"/>
        <end position="585"/>
    </location>
</feature>
<evidence type="ECO:0000256" key="2">
    <source>
        <dbReference type="ARBA" id="ARBA00004184"/>
    </source>
</evidence>
<dbReference type="SUPFAM" id="SSF82185">
    <property type="entry name" value="Histone H3 K4-specific methyltransferase SET7/9 N-terminal domain"/>
    <property type="match status" value="2"/>
</dbReference>
<keyword evidence="8" id="KW-0256">Endoplasmic reticulum</keyword>
<feature type="region of interest" description="Disordered" evidence="12">
    <location>
        <begin position="653"/>
        <end position="709"/>
    </location>
</feature>
<evidence type="ECO:0000313" key="16">
    <source>
        <dbReference type="WBParaSite" id="TCONS_00006343.p1"/>
    </source>
</evidence>
<keyword evidence="5" id="KW-1003">Cell membrane</keyword>
<accession>A0A0K0DXF1</accession>
<name>A0A0K0DXF1_STRER</name>
<dbReference type="Proteomes" id="UP000035681">
    <property type="component" value="Unplaced"/>
</dbReference>
<dbReference type="STRING" id="6248.A0A0K0DXF1"/>
<feature type="compositionally biased region" description="Polar residues" evidence="12">
    <location>
        <begin position="793"/>
        <end position="808"/>
    </location>
</feature>
<evidence type="ECO:0000256" key="11">
    <source>
        <dbReference type="SAM" id="Coils"/>
    </source>
</evidence>
<reference evidence="15" key="1">
    <citation type="submission" date="2015-08" db="UniProtKB">
        <authorList>
            <consortium name="WormBaseParasite"/>
        </authorList>
    </citation>
    <scope>IDENTIFICATION</scope>
</reference>
<dbReference type="AlphaFoldDB" id="A0A0K0DXF1"/>
<evidence type="ECO:0000256" key="10">
    <source>
        <dbReference type="ARBA" id="ARBA00023136"/>
    </source>
</evidence>
<dbReference type="WBParaSite" id="SSTP_0000191600.1">
    <property type="protein sequence ID" value="SSTP_0000191600.1"/>
    <property type="gene ID" value="SSTP_0000191600"/>
</dbReference>
<evidence type="ECO:0000256" key="1">
    <source>
        <dbReference type="ARBA" id="ARBA00004163"/>
    </source>
</evidence>
<sequence>MNGGRFDFDDGGTYCGGWEEGKAHGYGVCTGPQGKGEYSGAWHYGFEVSGVYTWPSGNTYQGQWQNGKRHGLGIENRGKWIYKGEWTQGYKGRYGQRKSLNSPANYLGTWSSGFHDGYGTETYVDGGSYQGQWQRGMRYGYGIRKSAPYGVAVKFRSRSHTNASMTSLRSDYGEEEETKGKEDEVDEAEACKGGFVLRSRSDAPQRRRRSLSERSLAVKRTILSGLRIKKQHSTGDIHQRVASISGSLRSSGSTMSCASVESHGNHGISCNKGMDQEEKIDDKTTEVYKGEWKNDKRSGFGICERSDGLKYEGEWLNNRKNGYGITYFKDGTKEEGRYKNNILIYSTRRKGIMFVRSSKLRERIESSVEAAKRAASIAQQKAEIAVTRTMTAKERAELSIGVAEQSREDAELARIHAKNFDPSFKYPGNDTLKVNRSHNRQLLSHISGNTTNHVSFDSNLDPISNQVSFDYSSYNQGNNTGGNDNIHTIERPPTFGQYSQHPSQDYTTPEEEQNISLYGPKVQFQQQFHHQDPSIQHHSHHHLNQGHNNPHQNQMHYYQYNTNQLGSSHISLSQNPTTTSSQYYPNNNNNNNNNNNSNNNNNVAQQPPTTITPPASQDALNYHQQYNNNINTTINNDIRKNVTNDENNILIQSNRQQSNNYEISGNSNNNNKNNSNINNEQQQTTTNNLSNSGNFTNSPSLIEDHSSKGQTLTQIKYNTNLSKTSINASNFSLNDDHYEQYKYLSENEQGLKLRRNRPSLMRQADVNNLDSNHYINRRSTLAGSRDRPPIVDTHTTGNIKKEQSSSFDRGSLPNLVELSQNPVTMHREDASRLASQRRQEAQRLLEEEEMLRNNPFRYFTHPSLRNWLLRYRIPLILIFANLFLLYILVQLLTYKKNSSTGEE</sequence>